<dbReference type="RefSeq" id="WP_223019580.1">
    <property type="nucleotide sequence ID" value="NZ_CP078143.1"/>
</dbReference>
<dbReference type="SUPFAM" id="SSF53187">
    <property type="entry name" value="Zn-dependent exopeptidases"/>
    <property type="match status" value="1"/>
</dbReference>
<sequence length="433" mass="46037">MTVEPDISLARKLFDRLAEATSDGVGITRDSYGAGEAFAHDLIASTARDLGLETRTDAAMNLYVTLAGEDRSLPAVMTGSHLDSVPRGGNFDGAAGVIAGISVLSAWLQAGKKPLRDTVVIAIRAEESAWFPVSYPGSKAIFGKLPAEALELKRFDRDVTLGEAIEAAGGDPRALASGTCLLDPRTVSRFIEVHIEQGPVLVGSNQPVGIVNGIRGSFRYRHARINGVYSHSGATPRAHRHDAVAAAAAFIERLNAHWSAFEKNGADLALTFGQLSTDGEQADFSKVPGRVDFSIDVRSASAQTLEAFESVVLREVANVEQQTSTRFDLGPRTASTPAPMDAELISEMMDKAEALGIDARVMPSGAGHDTATFALQGIPSAMIFVRNHNGSHNPEEAMEMADFAVATRLLGAAMDAEPPMLRDCQPMENTSHA</sequence>
<dbReference type="InterPro" id="IPR010158">
    <property type="entry name" value="Amidase_Cbmase"/>
</dbReference>
<dbReference type="GO" id="GO:0016787">
    <property type="term" value="F:hydrolase activity"/>
    <property type="evidence" value="ECO:0007669"/>
    <property type="project" value="UniProtKB-KW"/>
</dbReference>
<evidence type="ECO:0000313" key="4">
    <source>
        <dbReference type="Proteomes" id="UP001596107"/>
    </source>
</evidence>
<reference evidence="4" key="1">
    <citation type="journal article" date="2019" name="Int. J. Syst. Evol. Microbiol.">
        <title>The Global Catalogue of Microorganisms (GCM) 10K type strain sequencing project: providing services to taxonomists for standard genome sequencing and annotation.</title>
        <authorList>
            <consortium name="The Broad Institute Genomics Platform"/>
            <consortium name="The Broad Institute Genome Sequencing Center for Infectious Disease"/>
            <person name="Wu L."/>
            <person name="Ma J."/>
        </authorList>
    </citation>
    <scope>NUCLEOTIDE SEQUENCE [LARGE SCALE GENOMIC DNA]</scope>
    <source>
        <strain evidence="4">JCM 3366</strain>
    </source>
</reference>
<dbReference type="NCBIfam" id="NF009527">
    <property type="entry name" value="PRK12891.1"/>
    <property type="match status" value="1"/>
</dbReference>
<dbReference type="InterPro" id="IPR002933">
    <property type="entry name" value="Peptidase_M20"/>
</dbReference>
<dbReference type="Pfam" id="PF01546">
    <property type="entry name" value="Peptidase_M20"/>
    <property type="match status" value="1"/>
</dbReference>
<accession>A0ABW0T5I6</accession>
<keyword evidence="4" id="KW-1185">Reference proteome</keyword>
<comment type="caution">
    <text evidence="3">The sequence shown here is derived from an EMBL/GenBank/DDBJ whole genome shotgun (WGS) entry which is preliminary data.</text>
</comment>
<dbReference type="NCBIfam" id="TIGR01879">
    <property type="entry name" value="hydantase"/>
    <property type="match status" value="1"/>
</dbReference>
<evidence type="ECO:0000256" key="1">
    <source>
        <dbReference type="ARBA" id="ARBA00006153"/>
    </source>
</evidence>
<dbReference type="InterPro" id="IPR036264">
    <property type="entry name" value="Bact_exopeptidase_dim_dom"/>
</dbReference>
<proteinExistence type="inferred from homology"/>
<evidence type="ECO:0000256" key="2">
    <source>
        <dbReference type="ARBA" id="ARBA00022801"/>
    </source>
</evidence>
<dbReference type="Gene3D" id="3.30.70.360">
    <property type="match status" value="1"/>
</dbReference>
<dbReference type="PANTHER" id="PTHR32494">
    <property type="entry name" value="ALLANTOATE DEIMINASE-RELATED"/>
    <property type="match status" value="1"/>
</dbReference>
<dbReference type="PANTHER" id="PTHR32494:SF5">
    <property type="entry name" value="ALLANTOATE AMIDOHYDROLASE"/>
    <property type="match status" value="1"/>
</dbReference>
<dbReference type="Proteomes" id="UP001596107">
    <property type="component" value="Unassembled WGS sequence"/>
</dbReference>
<dbReference type="Gene3D" id="3.40.630.10">
    <property type="entry name" value="Zn peptidases"/>
    <property type="match status" value="1"/>
</dbReference>
<gene>
    <name evidence="3" type="ORF">ACFPOD_05935</name>
</gene>
<organism evidence="3 4">
    <name type="scientific">Nitratireductor kimnyeongensis</name>
    <dbReference type="NCBI Taxonomy" id="430679"/>
    <lineage>
        <taxon>Bacteria</taxon>
        <taxon>Pseudomonadati</taxon>
        <taxon>Pseudomonadota</taxon>
        <taxon>Alphaproteobacteria</taxon>
        <taxon>Hyphomicrobiales</taxon>
        <taxon>Phyllobacteriaceae</taxon>
        <taxon>Nitratireductor</taxon>
    </lineage>
</organism>
<dbReference type="PIRSF" id="PIRSF001235">
    <property type="entry name" value="Amidase_carbamoylase"/>
    <property type="match status" value="1"/>
</dbReference>
<evidence type="ECO:0000313" key="3">
    <source>
        <dbReference type="EMBL" id="MFC5584641.1"/>
    </source>
</evidence>
<name>A0ABW0T5I6_9HYPH</name>
<comment type="similarity">
    <text evidence="1">Belongs to the peptidase M20 family.</text>
</comment>
<dbReference type="SUPFAM" id="SSF55031">
    <property type="entry name" value="Bacterial exopeptidase dimerisation domain"/>
    <property type="match status" value="1"/>
</dbReference>
<protein>
    <submittedName>
        <fullName evidence="3">Zn-dependent hydrolase</fullName>
    </submittedName>
</protein>
<dbReference type="EMBL" id="JBHSNB010000001">
    <property type="protein sequence ID" value="MFC5584641.1"/>
    <property type="molecule type" value="Genomic_DNA"/>
</dbReference>
<keyword evidence="2 3" id="KW-0378">Hydrolase</keyword>